<dbReference type="RefSeq" id="WP_128084714.1">
    <property type="nucleotide sequence ID" value="NZ_CP071405.1"/>
</dbReference>
<comment type="caution">
    <text evidence="2">The sequence shown here is derived from an EMBL/GenBank/DDBJ whole genome shotgun (WGS) entry which is preliminary data.</text>
</comment>
<name>A0A506Q8C1_9GAMM</name>
<keyword evidence="3" id="KW-1185">Reference proteome</keyword>
<gene>
    <name evidence="2" type="ORF">FJW01_09985</name>
</gene>
<feature type="region of interest" description="Disordered" evidence="1">
    <location>
        <begin position="1"/>
        <end position="30"/>
    </location>
</feature>
<protein>
    <submittedName>
        <fullName evidence="2">YdcF family protein</fullName>
    </submittedName>
</protein>
<accession>A0A506Q8C1</accession>
<reference evidence="2 3" key="1">
    <citation type="submission" date="2019-06" db="EMBL/GenBank/DDBJ databases">
        <title>Taxogenomics and systematics of the genus Pantoea.</title>
        <authorList>
            <person name="Tambong J.T."/>
        </authorList>
    </citation>
    <scope>NUCLEOTIDE SEQUENCE [LARGE SCALE GENOMIC DNA]</scope>
    <source>
        <strain evidence="2 3">LMG 24200</strain>
    </source>
</reference>
<evidence type="ECO:0000313" key="3">
    <source>
        <dbReference type="Proteomes" id="UP000317747"/>
    </source>
</evidence>
<dbReference type="OrthoDB" id="6638566at2"/>
<dbReference type="AlphaFoldDB" id="A0A506Q8C1"/>
<dbReference type="Proteomes" id="UP000317747">
    <property type="component" value="Unassembled WGS sequence"/>
</dbReference>
<dbReference type="InterPro" id="IPR014729">
    <property type="entry name" value="Rossmann-like_a/b/a_fold"/>
</dbReference>
<dbReference type="EMBL" id="VHJA01000054">
    <property type="protein sequence ID" value="TPV42092.1"/>
    <property type="molecule type" value="Genomic_DNA"/>
</dbReference>
<evidence type="ECO:0000256" key="1">
    <source>
        <dbReference type="SAM" id="MobiDB-lite"/>
    </source>
</evidence>
<evidence type="ECO:0000313" key="2">
    <source>
        <dbReference type="EMBL" id="TPV42092.1"/>
    </source>
</evidence>
<sequence length="478" mass="52496">MITSATHSPLIDSANLSRKEQPVTSQNKAAAETTFIKKMDYVSNSASTSKMRKHDSPVERKIMRIKERIARCTLKTAEKNPKELAMARHPGTRFLANGKTLHHSVNGGKHLADNQTAKVMQKLVNAGYALQAQPKAVAPLMNELQPMEAAFNIAARGKLDVLTQPVALHINTGDNGKVISLKTAGKLTGQEWLSENDKPGTFLVLNGNNDETYVAHVAKLAGSAKHLQFITSGFGGHGTTDRHHIAVNKTEAGRFKEILVGNGVAAEKIHTDHFSTNSGQNSINVADILNDMIRENKPCNKIIIAGTPAAVFRQTYTYAQQLNIPAFGENDGEEKIASPGPTGERDNHYVIESFPFADSGQYTTTADNLAVLREFSTTLNYMATTTFLPADKNLYPDSFFHHAVNSIQTTAQQLEKEAGNVARYGDSIAAMKDVTMEMVGRLRNDTLTESDISNIKKVDTFFRNLFNPLELTFTRRNL</sequence>
<proteinExistence type="predicted"/>
<dbReference type="Gene3D" id="3.40.50.620">
    <property type="entry name" value="HUPs"/>
    <property type="match status" value="1"/>
</dbReference>
<organism evidence="2 3">
    <name type="scientific">Pantoea deleyi</name>
    <dbReference type="NCBI Taxonomy" id="470932"/>
    <lineage>
        <taxon>Bacteria</taxon>
        <taxon>Pseudomonadati</taxon>
        <taxon>Pseudomonadota</taxon>
        <taxon>Gammaproteobacteria</taxon>
        <taxon>Enterobacterales</taxon>
        <taxon>Erwiniaceae</taxon>
        <taxon>Pantoea</taxon>
    </lineage>
</organism>